<dbReference type="PANTHER" id="PTHR10890:SF3">
    <property type="entry name" value="CYSTEINE--TRNA LIGASE, CYTOPLASMIC"/>
    <property type="match status" value="1"/>
</dbReference>
<evidence type="ECO:0000256" key="6">
    <source>
        <dbReference type="ARBA" id="ARBA00022723"/>
    </source>
</evidence>
<dbReference type="InterPro" id="IPR015803">
    <property type="entry name" value="Cys-tRNA-ligase"/>
</dbReference>
<feature type="binding site" evidence="12">
    <location>
        <position position="237"/>
    </location>
    <ligand>
        <name>Zn(2+)</name>
        <dbReference type="ChEBI" id="CHEBI:29105"/>
    </ligand>
</feature>
<keyword evidence="9 12" id="KW-0067">ATP-binding</keyword>
<comment type="similarity">
    <text evidence="2 12">Belongs to the class-I aminoacyl-tRNA synthetase family.</text>
</comment>
<evidence type="ECO:0000313" key="15">
    <source>
        <dbReference type="EMBL" id="TVM18491.1"/>
    </source>
</evidence>
<gene>
    <name evidence="12" type="primary">cysS</name>
    <name evidence="15" type="ORF">DPQ33_06390</name>
</gene>
<dbReference type="EC" id="6.1.1.16" evidence="12"/>
<dbReference type="GO" id="GO:0008270">
    <property type="term" value="F:zinc ion binding"/>
    <property type="evidence" value="ECO:0007669"/>
    <property type="project" value="UniProtKB-UniRule"/>
</dbReference>
<comment type="subcellular location">
    <subcellularLocation>
        <location evidence="1 12">Cytoplasm</location>
    </subcellularLocation>
</comment>
<feature type="binding site" evidence="12">
    <location>
        <position position="233"/>
    </location>
    <ligand>
        <name>Zn(2+)</name>
        <dbReference type="ChEBI" id="CHEBI:29105"/>
    </ligand>
</feature>
<evidence type="ECO:0000256" key="10">
    <source>
        <dbReference type="ARBA" id="ARBA00022917"/>
    </source>
</evidence>
<dbReference type="InterPro" id="IPR014729">
    <property type="entry name" value="Rossmann-like_a/b/a_fold"/>
</dbReference>
<feature type="short sequence motif" description="'HIGH' region" evidence="12">
    <location>
        <begin position="29"/>
        <end position="39"/>
    </location>
</feature>
<dbReference type="RefSeq" id="WP_144302378.1">
    <property type="nucleotide sequence ID" value="NZ_QMIE01000004.1"/>
</dbReference>
<keyword evidence="4 12" id="KW-0963">Cytoplasm</keyword>
<evidence type="ECO:0000256" key="1">
    <source>
        <dbReference type="ARBA" id="ARBA00004496"/>
    </source>
</evidence>
<evidence type="ECO:0000313" key="16">
    <source>
        <dbReference type="Proteomes" id="UP000448292"/>
    </source>
</evidence>
<keyword evidence="5 12" id="KW-0436">Ligase</keyword>
<dbReference type="Pfam" id="PF01406">
    <property type="entry name" value="tRNA-synt_1e"/>
    <property type="match status" value="1"/>
</dbReference>
<dbReference type="InterPro" id="IPR024909">
    <property type="entry name" value="Cys-tRNA/MSH_ligase"/>
</dbReference>
<keyword evidence="10 12" id="KW-0648">Protein biosynthesis</keyword>
<dbReference type="Gene3D" id="1.20.120.1910">
    <property type="entry name" value="Cysteine-tRNA ligase, C-terminal anti-codon recognition domain"/>
    <property type="match status" value="1"/>
</dbReference>
<evidence type="ECO:0000256" key="9">
    <source>
        <dbReference type="ARBA" id="ARBA00022840"/>
    </source>
</evidence>
<dbReference type="PANTHER" id="PTHR10890">
    <property type="entry name" value="CYSTEINYL-TRNA SYNTHETASE"/>
    <property type="match status" value="1"/>
</dbReference>
<feature type="domain" description="Cysteinyl-tRNA synthetase class Ia DALR" evidence="14">
    <location>
        <begin position="353"/>
        <end position="422"/>
    </location>
</feature>
<dbReference type="SMART" id="SM00840">
    <property type="entry name" value="DALR_2"/>
    <property type="match status" value="1"/>
</dbReference>
<accession>A0A7M3MHU5</accession>
<evidence type="ECO:0000256" key="4">
    <source>
        <dbReference type="ARBA" id="ARBA00022490"/>
    </source>
</evidence>
<dbReference type="InterPro" id="IPR015273">
    <property type="entry name" value="Cys-tRNA-synt_Ia_DALR"/>
</dbReference>
<keyword evidence="8 12" id="KW-0862">Zinc</keyword>
<evidence type="ECO:0000256" key="5">
    <source>
        <dbReference type="ARBA" id="ARBA00022598"/>
    </source>
</evidence>
<evidence type="ECO:0000256" key="3">
    <source>
        <dbReference type="ARBA" id="ARBA00011245"/>
    </source>
</evidence>
<keyword evidence="6 12" id="KW-0479">Metal-binding</keyword>
<dbReference type="GO" id="GO:0005829">
    <property type="term" value="C:cytosol"/>
    <property type="evidence" value="ECO:0007669"/>
    <property type="project" value="TreeGrafter"/>
</dbReference>
<comment type="subunit">
    <text evidence="3 12">Monomer.</text>
</comment>
<dbReference type="Pfam" id="PF09190">
    <property type="entry name" value="DALR_2"/>
    <property type="match status" value="1"/>
</dbReference>
<organism evidence="15 16">
    <name type="scientific">Oceanidesulfovibrio indonesiensis</name>
    <dbReference type="NCBI Taxonomy" id="54767"/>
    <lineage>
        <taxon>Bacteria</taxon>
        <taxon>Pseudomonadati</taxon>
        <taxon>Thermodesulfobacteriota</taxon>
        <taxon>Desulfovibrionia</taxon>
        <taxon>Desulfovibrionales</taxon>
        <taxon>Desulfovibrionaceae</taxon>
        <taxon>Oceanidesulfovibrio</taxon>
    </lineage>
</organism>
<dbReference type="GO" id="GO:0004817">
    <property type="term" value="F:cysteine-tRNA ligase activity"/>
    <property type="evidence" value="ECO:0007669"/>
    <property type="project" value="UniProtKB-UniRule"/>
</dbReference>
<dbReference type="SUPFAM" id="SSF52374">
    <property type="entry name" value="Nucleotidylyl transferase"/>
    <property type="match status" value="1"/>
</dbReference>
<dbReference type="InterPro" id="IPR009080">
    <property type="entry name" value="tRNAsynth_Ia_anticodon-bd"/>
</dbReference>
<dbReference type="SUPFAM" id="SSF47323">
    <property type="entry name" value="Anticodon-binding domain of a subclass of class I aminoacyl-tRNA synthetases"/>
    <property type="match status" value="1"/>
</dbReference>
<dbReference type="Pfam" id="PF23493">
    <property type="entry name" value="CysS_C"/>
    <property type="match status" value="1"/>
</dbReference>
<dbReference type="InterPro" id="IPR056411">
    <property type="entry name" value="CysS_C"/>
</dbReference>
<sequence>MRIYNTLTRTKEEFTPLHEGRVNMYVCGITAYDYCHIGHARSAVVFDVIVRYLRAKGLDVVFARNFTDVDDKIINRANEVGSTSHEIAEKFMRAFHEDMDALNVLRADLEPKATDHIEDMVKLTERLMEKGYAYTTLSGDVYFRVRAFAEYGKLSNRNLDDLRAGARIAPGEGKEDPLDFALWKAAKPGEPSWDSPWGKGRPGWHTECSAMSETLLDLPLDIHGGGQDLVFPHHENEIAQSEAAVDKQFVRYWVHNGFVQIDSEKMSKSLGNFKTIRDIFENYLPETLRYFLLTKHYRSPIDFTFEAMDEAEKNLRRVYTVLADAEEELAREKRKKSPLPEEFPQELAAAVTGFTESMEDDCNTAGAIGHVFGAVKVASRLLDDAKLRKSEDAREFFERFKQIMQEMGGVLGLFGQEPRTFLDDLKNKRLKRRNVDPAEVEKLVAQRTEAKKSKDFATADSIRDTLAEMGVEVRDTPQGVVWDML</sequence>
<keyword evidence="7 12" id="KW-0547">Nucleotide-binding</keyword>
<feature type="coiled-coil region" evidence="13">
    <location>
        <begin position="308"/>
        <end position="335"/>
    </location>
</feature>
<comment type="catalytic activity">
    <reaction evidence="12">
        <text>tRNA(Cys) + L-cysteine + ATP = L-cysteinyl-tRNA(Cys) + AMP + diphosphate</text>
        <dbReference type="Rhea" id="RHEA:17773"/>
        <dbReference type="Rhea" id="RHEA-COMP:9661"/>
        <dbReference type="Rhea" id="RHEA-COMP:9679"/>
        <dbReference type="ChEBI" id="CHEBI:30616"/>
        <dbReference type="ChEBI" id="CHEBI:33019"/>
        <dbReference type="ChEBI" id="CHEBI:35235"/>
        <dbReference type="ChEBI" id="CHEBI:78442"/>
        <dbReference type="ChEBI" id="CHEBI:78517"/>
        <dbReference type="ChEBI" id="CHEBI:456215"/>
        <dbReference type="EC" id="6.1.1.16"/>
    </reaction>
</comment>
<evidence type="ECO:0000256" key="7">
    <source>
        <dbReference type="ARBA" id="ARBA00022741"/>
    </source>
</evidence>
<dbReference type="Gene3D" id="3.40.50.620">
    <property type="entry name" value="HUPs"/>
    <property type="match status" value="1"/>
</dbReference>
<proteinExistence type="inferred from homology"/>
<comment type="cofactor">
    <cofactor evidence="12">
        <name>Zn(2+)</name>
        <dbReference type="ChEBI" id="CHEBI:29105"/>
    </cofactor>
    <text evidence="12">Binds 1 zinc ion per subunit.</text>
</comment>
<dbReference type="OrthoDB" id="9815130at2"/>
<dbReference type="AlphaFoldDB" id="A0A7M3MHU5"/>
<protein>
    <recommendedName>
        <fullName evidence="12">Cysteine--tRNA ligase</fullName>
        <ecNumber evidence="12">6.1.1.16</ecNumber>
    </recommendedName>
    <alternativeName>
        <fullName evidence="12">Cysteinyl-tRNA synthetase</fullName>
        <shortName evidence="12">CysRS</shortName>
    </alternativeName>
</protein>
<keyword evidence="13" id="KW-0175">Coiled coil</keyword>
<keyword evidence="16" id="KW-1185">Reference proteome</keyword>
<evidence type="ECO:0000256" key="2">
    <source>
        <dbReference type="ARBA" id="ARBA00005594"/>
    </source>
</evidence>
<feature type="binding site" evidence="12">
    <location>
        <position position="208"/>
    </location>
    <ligand>
        <name>Zn(2+)</name>
        <dbReference type="ChEBI" id="CHEBI:29105"/>
    </ligand>
</feature>
<feature type="short sequence motif" description="'KMSKS' region" evidence="12">
    <location>
        <begin position="265"/>
        <end position="269"/>
    </location>
</feature>
<name>A0A7M3MHU5_9BACT</name>
<evidence type="ECO:0000259" key="14">
    <source>
        <dbReference type="SMART" id="SM00840"/>
    </source>
</evidence>
<dbReference type="CDD" id="cd00672">
    <property type="entry name" value="CysRS_core"/>
    <property type="match status" value="1"/>
</dbReference>
<evidence type="ECO:0000256" key="8">
    <source>
        <dbReference type="ARBA" id="ARBA00022833"/>
    </source>
</evidence>
<evidence type="ECO:0000256" key="13">
    <source>
        <dbReference type="SAM" id="Coils"/>
    </source>
</evidence>
<dbReference type="GO" id="GO:0005524">
    <property type="term" value="F:ATP binding"/>
    <property type="evidence" value="ECO:0007669"/>
    <property type="project" value="UniProtKB-UniRule"/>
</dbReference>
<comment type="caution">
    <text evidence="15">The sequence shown here is derived from an EMBL/GenBank/DDBJ whole genome shotgun (WGS) entry which is preliminary data.</text>
</comment>
<evidence type="ECO:0000256" key="12">
    <source>
        <dbReference type="HAMAP-Rule" id="MF_00041"/>
    </source>
</evidence>
<dbReference type="EMBL" id="QMIE01000004">
    <property type="protein sequence ID" value="TVM18491.1"/>
    <property type="molecule type" value="Genomic_DNA"/>
</dbReference>
<feature type="binding site" evidence="12">
    <location>
        <position position="268"/>
    </location>
    <ligand>
        <name>ATP</name>
        <dbReference type="ChEBI" id="CHEBI:30616"/>
    </ligand>
</feature>
<dbReference type="Proteomes" id="UP000448292">
    <property type="component" value="Unassembled WGS sequence"/>
</dbReference>
<keyword evidence="11 12" id="KW-0030">Aminoacyl-tRNA synthetase</keyword>
<reference evidence="15 16" key="1">
    <citation type="submission" date="2018-06" db="EMBL/GenBank/DDBJ databases">
        <title>Complete genome of Desulfovibrio indonesiensis P37SLT.</title>
        <authorList>
            <person name="Crispim J.S."/>
            <person name="Vidigal P.M.P."/>
            <person name="Silva L.C.F."/>
            <person name="Laguardia C.N."/>
            <person name="Araujo L.C."/>
            <person name="Dias R.S."/>
            <person name="Sousa M.P."/>
            <person name="Paula S.O."/>
            <person name="Silva C."/>
        </authorList>
    </citation>
    <scope>NUCLEOTIDE SEQUENCE [LARGE SCALE GENOMIC DNA]</scope>
    <source>
        <strain evidence="15 16">P37SLT</strain>
    </source>
</reference>
<feature type="binding site" evidence="12">
    <location>
        <position position="27"/>
    </location>
    <ligand>
        <name>Zn(2+)</name>
        <dbReference type="ChEBI" id="CHEBI:29105"/>
    </ligand>
</feature>
<dbReference type="HAMAP" id="MF_00041">
    <property type="entry name" value="Cys_tRNA_synth"/>
    <property type="match status" value="1"/>
</dbReference>
<dbReference type="NCBIfam" id="TIGR00435">
    <property type="entry name" value="cysS"/>
    <property type="match status" value="1"/>
</dbReference>
<dbReference type="FunFam" id="3.40.50.620:FF:000009">
    <property type="entry name" value="Cysteine--tRNA ligase"/>
    <property type="match status" value="1"/>
</dbReference>
<dbReference type="PRINTS" id="PR00983">
    <property type="entry name" value="TRNASYNTHCYS"/>
</dbReference>
<dbReference type="InterPro" id="IPR032678">
    <property type="entry name" value="tRNA-synt_1_cat_dom"/>
</dbReference>
<evidence type="ECO:0000256" key="11">
    <source>
        <dbReference type="ARBA" id="ARBA00023146"/>
    </source>
</evidence>
<dbReference type="GO" id="GO:0006423">
    <property type="term" value="P:cysteinyl-tRNA aminoacylation"/>
    <property type="evidence" value="ECO:0007669"/>
    <property type="project" value="UniProtKB-UniRule"/>
</dbReference>